<name>M6RGC0_LEPIR</name>
<dbReference type="AlphaFoldDB" id="M6RGC0"/>
<proteinExistence type="predicted"/>
<dbReference type="Pfam" id="PF02668">
    <property type="entry name" value="TauD"/>
    <property type="match status" value="1"/>
</dbReference>
<evidence type="ECO:0000256" key="3">
    <source>
        <dbReference type="ARBA" id="ARBA00023194"/>
    </source>
</evidence>
<keyword evidence="6" id="KW-0223">Dioxygenase</keyword>
<dbReference type="InterPro" id="IPR042098">
    <property type="entry name" value="TauD-like_sf"/>
</dbReference>
<sequence>MAAKTFSKTKIKKGKPSTKSNTKKQTKLKITSSGIKLSKSFFNPKNPLPVIYQPNSTTQKSKQTLIQWIKTNKRVLTDDLKQYGAILFRGFEIISPQDFEEVILNIDSNLKNNYLGTSPRNQVTKYTFTATELPSAYPIMQHAEMSFLDSPPKKLFFYCGKAPGKFGETPITDLRKVLKEIPTHIREKFEKEKFDILEFITDLLTNPVFNFGKPNVGTKCSKQKIKTKLKKLLKNRILK</sequence>
<keyword evidence="3" id="KW-0045">Antibiotic biosynthesis</keyword>
<dbReference type="EMBL" id="AHNZ02000798">
    <property type="protein sequence ID" value="EMO03664.1"/>
    <property type="molecule type" value="Genomic_DNA"/>
</dbReference>
<feature type="domain" description="TauD/TfdA-like" evidence="5">
    <location>
        <begin position="67"/>
        <end position="190"/>
    </location>
</feature>
<protein>
    <submittedName>
        <fullName evidence="6">Taurine catabolism dioxygenase, TauD/TfdA domain protein</fullName>
    </submittedName>
</protein>
<evidence type="ECO:0000256" key="4">
    <source>
        <dbReference type="SAM" id="MobiDB-lite"/>
    </source>
</evidence>
<evidence type="ECO:0000313" key="7">
    <source>
        <dbReference type="Proteomes" id="UP000012092"/>
    </source>
</evidence>
<feature type="region of interest" description="Disordered" evidence="4">
    <location>
        <begin position="1"/>
        <end position="26"/>
    </location>
</feature>
<dbReference type="Proteomes" id="UP000012092">
    <property type="component" value="Unassembled WGS sequence"/>
</dbReference>
<comment type="caution">
    <text evidence="6">The sequence shown here is derived from an EMBL/GenBank/DDBJ whole genome shotgun (WGS) entry which is preliminary data.</text>
</comment>
<organism evidence="6 7">
    <name type="scientific">Leptospira interrogans serovar Icterohaemorrhagiae str. Verdun HP</name>
    <dbReference type="NCBI Taxonomy" id="1049910"/>
    <lineage>
        <taxon>Bacteria</taxon>
        <taxon>Pseudomonadati</taxon>
        <taxon>Spirochaetota</taxon>
        <taxon>Spirochaetia</taxon>
        <taxon>Leptospirales</taxon>
        <taxon>Leptospiraceae</taxon>
        <taxon>Leptospira</taxon>
    </lineage>
</organism>
<reference evidence="6 7" key="1">
    <citation type="submission" date="2013-01" db="EMBL/GenBank/DDBJ databases">
        <authorList>
            <person name="Harkins D.M."/>
            <person name="Durkin A.S."/>
            <person name="Brinkac L.M."/>
            <person name="Haft D.H."/>
            <person name="Selengut J.D."/>
            <person name="Sanka R."/>
            <person name="DePew J."/>
            <person name="Purushe J."/>
            <person name="Picardeau M."/>
            <person name="Werts C."/>
            <person name="Goarant C."/>
            <person name="Vinetz J.M."/>
            <person name="Sutton G.G."/>
            <person name="Nierman W.C."/>
            <person name="Fouts D.E."/>
        </authorList>
    </citation>
    <scope>NUCLEOTIDE SEQUENCE [LARGE SCALE GENOMIC DNA]</scope>
    <source>
        <strain evidence="6 7">Verdun HP</strain>
    </source>
</reference>
<dbReference type="InterPro" id="IPR050411">
    <property type="entry name" value="AlphaKG_dependent_hydroxylases"/>
</dbReference>
<gene>
    <name evidence="6" type="ORF">LEP1GSC116_2792</name>
</gene>
<evidence type="ECO:0000313" key="6">
    <source>
        <dbReference type="EMBL" id="EMO03664.1"/>
    </source>
</evidence>
<evidence type="ECO:0000259" key="5">
    <source>
        <dbReference type="Pfam" id="PF02668"/>
    </source>
</evidence>
<evidence type="ECO:0000256" key="1">
    <source>
        <dbReference type="ARBA" id="ARBA00001954"/>
    </source>
</evidence>
<dbReference type="PANTHER" id="PTHR10696">
    <property type="entry name" value="GAMMA-BUTYROBETAINE HYDROXYLASE-RELATED"/>
    <property type="match status" value="1"/>
</dbReference>
<dbReference type="SUPFAM" id="SSF51197">
    <property type="entry name" value="Clavaminate synthase-like"/>
    <property type="match status" value="1"/>
</dbReference>
<feature type="compositionally biased region" description="Basic residues" evidence="4">
    <location>
        <begin position="7"/>
        <end position="26"/>
    </location>
</feature>
<accession>M6RGC0</accession>
<comment type="cofactor">
    <cofactor evidence="1">
        <name>Fe(2+)</name>
        <dbReference type="ChEBI" id="CHEBI:29033"/>
    </cofactor>
</comment>
<dbReference type="GO" id="GO:0017000">
    <property type="term" value="P:antibiotic biosynthetic process"/>
    <property type="evidence" value="ECO:0007669"/>
    <property type="project" value="UniProtKB-KW"/>
</dbReference>
<dbReference type="InterPro" id="IPR003819">
    <property type="entry name" value="TauD/TfdA-like"/>
</dbReference>
<keyword evidence="2" id="KW-0560">Oxidoreductase</keyword>
<evidence type="ECO:0000256" key="2">
    <source>
        <dbReference type="ARBA" id="ARBA00023002"/>
    </source>
</evidence>
<dbReference type="PANTHER" id="PTHR10696:SF56">
    <property type="entry name" value="TAUD_TFDA-LIKE DOMAIN-CONTAINING PROTEIN"/>
    <property type="match status" value="1"/>
</dbReference>
<dbReference type="GO" id="GO:0016706">
    <property type="term" value="F:2-oxoglutarate-dependent dioxygenase activity"/>
    <property type="evidence" value="ECO:0007669"/>
    <property type="project" value="UniProtKB-ARBA"/>
</dbReference>
<dbReference type="Gene3D" id="3.60.130.10">
    <property type="entry name" value="Clavaminate synthase-like"/>
    <property type="match status" value="1"/>
</dbReference>